<keyword evidence="1" id="KW-0472">Membrane</keyword>
<feature type="transmembrane region" description="Helical" evidence="1">
    <location>
        <begin position="41"/>
        <end position="69"/>
    </location>
</feature>
<evidence type="ECO:0000256" key="1">
    <source>
        <dbReference type="SAM" id="Phobius"/>
    </source>
</evidence>
<feature type="transmembrane region" description="Helical" evidence="1">
    <location>
        <begin position="139"/>
        <end position="166"/>
    </location>
</feature>
<feature type="transmembrane region" description="Helical" evidence="1">
    <location>
        <begin position="320"/>
        <end position="336"/>
    </location>
</feature>
<accession>A0A812DCC4</accession>
<feature type="transmembrane region" description="Helical" evidence="1">
    <location>
        <begin position="356"/>
        <end position="383"/>
    </location>
</feature>
<keyword evidence="1" id="KW-1133">Transmembrane helix</keyword>
<dbReference type="Proteomes" id="UP000597762">
    <property type="component" value="Unassembled WGS sequence"/>
</dbReference>
<feature type="transmembrane region" description="Helical" evidence="1">
    <location>
        <begin position="106"/>
        <end position="133"/>
    </location>
</feature>
<feature type="transmembrane region" description="Helical" evidence="1">
    <location>
        <begin position="75"/>
        <end position="94"/>
    </location>
</feature>
<feature type="transmembrane region" description="Helical" evidence="1">
    <location>
        <begin position="248"/>
        <end position="274"/>
    </location>
</feature>
<protein>
    <submittedName>
        <fullName evidence="2">Uncharacterized protein</fullName>
    </submittedName>
</protein>
<keyword evidence="1" id="KW-0812">Transmembrane</keyword>
<feature type="transmembrane region" description="Helical" evidence="1">
    <location>
        <begin position="17"/>
        <end position="34"/>
    </location>
</feature>
<feature type="transmembrane region" description="Helical" evidence="1">
    <location>
        <begin position="178"/>
        <end position="197"/>
    </location>
</feature>
<evidence type="ECO:0000313" key="2">
    <source>
        <dbReference type="EMBL" id="CAE1300109.1"/>
    </source>
</evidence>
<dbReference type="AlphaFoldDB" id="A0A812DCC4"/>
<name>A0A812DCC4_ACAPH</name>
<gene>
    <name evidence="2" type="ORF">SPHA_53697</name>
</gene>
<sequence>MVETTASPLNFSDKKRLSYFLSVYVCHFLIYNYVTAYPRHFLSILFHILLSLPNLPHCLSNTFIIYVYLTHCLLSIYYLSHCLSLSFLIYYFIAHPTSLISYPLSIPYIIAYISFIYYLSHCLSLLFLIYSLYHCVYLIYLLSIAFLISLIATQSTSFSFCILCVSNHYSLDIQPAQSLFTISISLFSFLYYLYPFISHHLPLKQFVFIPLSNQSLLFSLYTLSFLLIFFCILLVPNHFSLNIHPTPSLFYILLSFGFPLFVSLFFLIVSFSISNKPHFFPLYPPVFLFTFLFVSILFLIISLSISNLPRLFSLYPHPPFFLDSLCFSFLSIYPNFPVSSLFRSLSAYPLSHFIPFFLFLIFLLSLSLSPNVITMYFLSLLLINFVSKYNKTDVVVVQQNDTVSGRFVKDNIFFFFLV</sequence>
<dbReference type="EMBL" id="CAHIKZ030003431">
    <property type="protein sequence ID" value="CAE1300109.1"/>
    <property type="molecule type" value="Genomic_DNA"/>
</dbReference>
<organism evidence="2 3">
    <name type="scientific">Acanthosepion pharaonis</name>
    <name type="common">Pharaoh cuttlefish</name>
    <name type="synonym">Sepia pharaonis</name>
    <dbReference type="NCBI Taxonomy" id="158019"/>
    <lineage>
        <taxon>Eukaryota</taxon>
        <taxon>Metazoa</taxon>
        <taxon>Spiralia</taxon>
        <taxon>Lophotrochozoa</taxon>
        <taxon>Mollusca</taxon>
        <taxon>Cephalopoda</taxon>
        <taxon>Coleoidea</taxon>
        <taxon>Decapodiformes</taxon>
        <taxon>Sepiida</taxon>
        <taxon>Sepiina</taxon>
        <taxon>Sepiidae</taxon>
        <taxon>Acanthosepion</taxon>
    </lineage>
</organism>
<reference evidence="2" key="1">
    <citation type="submission" date="2021-01" db="EMBL/GenBank/DDBJ databases">
        <authorList>
            <person name="Li R."/>
            <person name="Bekaert M."/>
        </authorList>
    </citation>
    <scope>NUCLEOTIDE SEQUENCE</scope>
    <source>
        <strain evidence="2">Farmed</strain>
    </source>
</reference>
<comment type="caution">
    <text evidence="2">The sequence shown here is derived from an EMBL/GenBank/DDBJ whole genome shotgun (WGS) entry which is preliminary data.</text>
</comment>
<feature type="transmembrane region" description="Helical" evidence="1">
    <location>
        <begin position="217"/>
        <end position="236"/>
    </location>
</feature>
<keyword evidence="3" id="KW-1185">Reference proteome</keyword>
<proteinExistence type="predicted"/>
<feature type="transmembrane region" description="Helical" evidence="1">
    <location>
        <begin position="286"/>
        <end position="308"/>
    </location>
</feature>
<evidence type="ECO:0000313" key="3">
    <source>
        <dbReference type="Proteomes" id="UP000597762"/>
    </source>
</evidence>